<protein>
    <submittedName>
        <fullName evidence="1">Uncharacterized protein</fullName>
    </submittedName>
</protein>
<sequence>MGFLLFPGSAVALPARVPPPEAPVLPTYAVTLTAYNAVPEQTDSEPLVTASGAYSNPEVVAARSQDLAAELPFGTIIEIDGTDAAKKSCGYDIVKPLIGYRVIADTMHARYTDRIDILFSTKSNYTLAGGSVKNAGIVLGICSGAAIRVVGQVTINRIPETQAELAAFVRGSTKELAFK</sequence>
<dbReference type="EMBL" id="MFLJ01000009">
    <property type="protein sequence ID" value="OGG64858.1"/>
    <property type="molecule type" value="Genomic_DNA"/>
</dbReference>
<evidence type="ECO:0000313" key="2">
    <source>
        <dbReference type="Proteomes" id="UP000177232"/>
    </source>
</evidence>
<reference evidence="1 2" key="1">
    <citation type="journal article" date="2016" name="Nat. Commun.">
        <title>Thousands of microbial genomes shed light on interconnected biogeochemical processes in an aquifer system.</title>
        <authorList>
            <person name="Anantharaman K."/>
            <person name="Brown C.T."/>
            <person name="Hug L.A."/>
            <person name="Sharon I."/>
            <person name="Castelle C.J."/>
            <person name="Probst A.J."/>
            <person name="Thomas B.C."/>
            <person name="Singh A."/>
            <person name="Wilkins M.J."/>
            <person name="Karaoz U."/>
            <person name="Brodie E.L."/>
            <person name="Williams K.H."/>
            <person name="Hubbard S.S."/>
            <person name="Banfield J.F."/>
        </authorList>
    </citation>
    <scope>NUCLEOTIDE SEQUENCE [LARGE SCALE GENOMIC DNA]</scope>
</reference>
<organism evidence="1 2">
    <name type="scientific">Candidatus Kaiserbacteria bacterium RIFCSPHIGHO2_02_FULL_55_17</name>
    <dbReference type="NCBI Taxonomy" id="1798496"/>
    <lineage>
        <taxon>Bacteria</taxon>
        <taxon>Candidatus Kaiseribacteriota</taxon>
    </lineage>
</organism>
<dbReference type="Proteomes" id="UP000177232">
    <property type="component" value="Unassembled WGS sequence"/>
</dbReference>
<evidence type="ECO:0000313" key="1">
    <source>
        <dbReference type="EMBL" id="OGG64858.1"/>
    </source>
</evidence>
<accession>A0A1F6DTY3</accession>
<dbReference type="CDD" id="cd22784">
    <property type="entry name" value="DPBB_MltA_YuiC-like"/>
    <property type="match status" value="1"/>
</dbReference>
<dbReference type="STRING" id="1798496.A3C94_01230"/>
<comment type="caution">
    <text evidence="1">The sequence shown here is derived from an EMBL/GenBank/DDBJ whole genome shotgun (WGS) entry which is preliminary data.</text>
</comment>
<dbReference type="AlphaFoldDB" id="A0A1F6DTY3"/>
<name>A0A1F6DTY3_9BACT</name>
<proteinExistence type="predicted"/>
<gene>
    <name evidence="1" type="ORF">A3C94_01230</name>
</gene>